<dbReference type="AlphaFoldDB" id="A0A5F8GRZ0"/>
<proteinExistence type="predicted"/>
<dbReference type="SUPFAM" id="SSF109640">
    <property type="entry name" value="KRAB domain (Kruppel-associated box)"/>
    <property type="match status" value="1"/>
</dbReference>
<dbReference type="Ensembl" id="ENSMODT00000068194.1">
    <property type="protein sequence ID" value="ENSMODP00000050159.1"/>
    <property type="gene ID" value="ENSMODG00000045849.1"/>
</dbReference>
<protein>
    <recommendedName>
        <fullName evidence="2">KRAB domain-containing protein</fullName>
    </recommendedName>
</protein>
<dbReference type="GeneTree" id="ENSGT00940000161437"/>
<dbReference type="Bgee" id="ENSMODG00000045849">
    <property type="expression patterns" value="Expressed in cerebellum and 19 other cell types or tissues"/>
</dbReference>
<dbReference type="PANTHER" id="PTHR23232:SF168">
    <property type="entry name" value="KRAB DOMAIN-CONTAINING PROTEIN"/>
    <property type="match status" value="1"/>
</dbReference>
<dbReference type="InterPro" id="IPR036051">
    <property type="entry name" value="KRAB_dom_sf"/>
</dbReference>
<keyword evidence="4" id="KW-1185">Reference proteome</keyword>
<accession>A0A5F8GRZ0</accession>
<dbReference type="Gene3D" id="6.10.140.140">
    <property type="match status" value="1"/>
</dbReference>
<evidence type="ECO:0000256" key="1">
    <source>
        <dbReference type="SAM" id="MobiDB-lite"/>
    </source>
</evidence>
<dbReference type="Proteomes" id="UP000002280">
    <property type="component" value="Chromosome 2"/>
</dbReference>
<feature type="region of interest" description="Disordered" evidence="1">
    <location>
        <begin position="1"/>
        <end position="33"/>
    </location>
</feature>
<dbReference type="GO" id="GO:0006355">
    <property type="term" value="P:regulation of DNA-templated transcription"/>
    <property type="evidence" value="ECO:0007669"/>
    <property type="project" value="InterPro"/>
</dbReference>
<evidence type="ECO:0000313" key="4">
    <source>
        <dbReference type="Proteomes" id="UP000002280"/>
    </source>
</evidence>
<dbReference type="InterPro" id="IPR050169">
    <property type="entry name" value="Krueppel_C2H2_ZnF"/>
</dbReference>
<evidence type="ECO:0000313" key="3">
    <source>
        <dbReference type="Ensembl" id="ENSMODP00000050159.1"/>
    </source>
</evidence>
<dbReference type="InterPro" id="IPR001909">
    <property type="entry name" value="KRAB"/>
</dbReference>
<dbReference type="Pfam" id="PF01352">
    <property type="entry name" value="KRAB"/>
    <property type="match status" value="1"/>
</dbReference>
<name>A0A5F8GRZ0_MONDO</name>
<feature type="domain" description="KRAB" evidence="2">
    <location>
        <begin position="47"/>
        <end position="117"/>
    </location>
</feature>
<dbReference type="PANTHER" id="PTHR23232">
    <property type="entry name" value="KRAB DOMAIN C2H2 ZINC FINGER"/>
    <property type="match status" value="1"/>
</dbReference>
<dbReference type="SMART" id="SM00349">
    <property type="entry name" value="KRAB"/>
    <property type="match status" value="1"/>
</dbReference>
<organism evidence="3 4">
    <name type="scientific">Monodelphis domestica</name>
    <name type="common">Gray short-tailed opossum</name>
    <dbReference type="NCBI Taxonomy" id="13616"/>
    <lineage>
        <taxon>Eukaryota</taxon>
        <taxon>Metazoa</taxon>
        <taxon>Chordata</taxon>
        <taxon>Craniata</taxon>
        <taxon>Vertebrata</taxon>
        <taxon>Euteleostomi</taxon>
        <taxon>Mammalia</taxon>
        <taxon>Metatheria</taxon>
        <taxon>Didelphimorphia</taxon>
        <taxon>Didelphidae</taxon>
        <taxon>Monodelphis</taxon>
    </lineage>
</organism>
<evidence type="ECO:0000259" key="2">
    <source>
        <dbReference type="PROSITE" id="PS50805"/>
    </source>
</evidence>
<dbReference type="PROSITE" id="PS50805">
    <property type="entry name" value="KRAB"/>
    <property type="match status" value="1"/>
</dbReference>
<reference evidence="3" key="3">
    <citation type="submission" date="2025-09" db="UniProtKB">
        <authorList>
            <consortium name="Ensembl"/>
        </authorList>
    </citation>
    <scope>IDENTIFICATION</scope>
</reference>
<dbReference type="CDD" id="cd07765">
    <property type="entry name" value="KRAB_A-box"/>
    <property type="match status" value="1"/>
</dbReference>
<feature type="compositionally biased region" description="Polar residues" evidence="1">
    <location>
        <begin position="15"/>
        <end position="25"/>
    </location>
</feature>
<reference evidence="3" key="2">
    <citation type="submission" date="2025-08" db="UniProtKB">
        <authorList>
            <consortium name="Ensembl"/>
        </authorList>
    </citation>
    <scope>IDENTIFICATION</scope>
</reference>
<reference evidence="3 4" key="1">
    <citation type="journal article" date="2007" name="Nature">
        <title>Genome of the marsupial Monodelphis domestica reveals innovation in non-coding sequences.</title>
        <authorList>
            <person name="Mikkelsen T.S."/>
            <person name="Wakefield M.J."/>
            <person name="Aken B."/>
            <person name="Amemiya C.T."/>
            <person name="Chang J.L."/>
            <person name="Duke S."/>
            <person name="Garber M."/>
            <person name="Gentles A.J."/>
            <person name="Goodstadt L."/>
            <person name="Heger A."/>
            <person name="Jurka J."/>
            <person name="Kamal M."/>
            <person name="Mauceli E."/>
            <person name="Searle S.M."/>
            <person name="Sharpe T."/>
            <person name="Baker M.L."/>
            <person name="Batzer M.A."/>
            <person name="Benos P.V."/>
            <person name="Belov K."/>
            <person name="Clamp M."/>
            <person name="Cook A."/>
            <person name="Cuff J."/>
            <person name="Das R."/>
            <person name="Davidow L."/>
            <person name="Deakin J.E."/>
            <person name="Fazzari M.J."/>
            <person name="Glass J.L."/>
            <person name="Grabherr M."/>
            <person name="Greally J.M."/>
            <person name="Gu W."/>
            <person name="Hore T.A."/>
            <person name="Huttley G.A."/>
            <person name="Kleber M."/>
            <person name="Jirtle R.L."/>
            <person name="Koina E."/>
            <person name="Lee J.T."/>
            <person name="Mahony S."/>
            <person name="Marra M.A."/>
            <person name="Miller R.D."/>
            <person name="Nicholls R.D."/>
            <person name="Oda M."/>
            <person name="Papenfuss A.T."/>
            <person name="Parra Z.E."/>
            <person name="Pollock D.D."/>
            <person name="Ray D.A."/>
            <person name="Schein J.E."/>
            <person name="Speed T.P."/>
            <person name="Thompson K."/>
            <person name="VandeBerg J.L."/>
            <person name="Wade C.M."/>
            <person name="Walker J.A."/>
            <person name="Waters P.D."/>
            <person name="Webber C."/>
            <person name="Weidman J.R."/>
            <person name="Xie X."/>
            <person name="Zody M.C."/>
            <person name="Baldwin J."/>
            <person name="Abdouelleil A."/>
            <person name="Abdulkadir J."/>
            <person name="Abebe A."/>
            <person name="Abera B."/>
            <person name="Abreu J."/>
            <person name="Acer S.C."/>
            <person name="Aftuck L."/>
            <person name="Alexander A."/>
            <person name="An P."/>
            <person name="Anderson E."/>
            <person name="Anderson S."/>
            <person name="Arachi H."/>
            <person name="Azer M."/>
            <person name="Bachantsang P."/>
            <person name="Barry A."/>
            <person name="Bayul T."/>
            <person name="Berlin A."/>
            <person name="Bessette D."/>
            <person name="Bloom T."/>
            <person name="Bloom T."/>
            <person name="Boguslavskiy L."/>
            <person name="Bonnet C."/>
            <person name="Boukhgalter B."/>
            <person name="Bourzgui I."/>
            <person name="Brown A."/>
            <person name="Cahill P."/>
            <person name="Channer S."/>
            <person name="Cheshatsang Y."/>
            <person name="Chuda L."/>
            <person name="Citroen M."/>
            <person name="Collymore A."/>
            <person name="Cooke P."/>
            <person name="Costello M."/>
            <person name="D'Aco K."/>
            <person name="Daza R."/>
            <person name="De Haan G."/>
            <person name="DeGray S."/>
            <person name="DeMaso C."/>
            <person name="Dhargay N."/>
            <person name="Dooley K."/>
            <person name="Dooley E."/>
            <person name="Doricent M."/>
            <person name="Dorje P."/>
            <person name="Dorjee K."/>
            <person name="Dupes A."/>
            <person name="Elong R."/>
            <person name="Falk J."/>
            <person name="Farina A."/>
            <person name="Faro S."/>
            <person name="Ferguson D."/>
            <person name="Fisher S."/>
            <person name="Foley C.D."/>
            <person name="Franke A."/>
            <person name="Friedrich D."/>
            <person name="Gadbois L."/>
            <person name="Gearin G."/>
            <person name="Gearin C.R."/>
            <person name="Giannoukos G."/>
            <person name="Goode T."/>
            <person name="Graham J."/>
            <person name="Grandbois E."/>
            <person name="Grewal S."/>
            <person name="Gyaltsen K."/>
            <person name="Hafez N."/>
            <person name="Hagos B."/>
            <person name="Hall J."/>
            <person name="Henson C."/>
            <person name="Hollinger A."/>
            <person name="Honan T."/>
            <person name="Huard M.D."/>
            <person name="Hughes L."/>
            <person name="Hurhula B."/>
            <person name="Husby M.E."/>
            <person name="Kamat A."/>
            <person name="Kanga B."/>
            <person name="Kashin S."/>
            <person name="Khazanovich D."/>
            <person name="Kisner P."/>
            <person name="Lance K."/>
            <person name="Lara M."/>
            <person name="Lee W."/>
            <person name="Lennon N."/>
            <person name="Letendre F."/>
            <person name="LeVine R."/>
            <person name="Lipovsky A."/>
            <person name="Liu X."/>
            <person name="Liu J."/>
            <person name="Liu S."/>
            <person name="Lokyitsang T."/>
            <person name="Lokyitsang Y."/>
            <person name="Lubonja R."/>
            <person name="Lui A."/>
            <person name="MacDonald P."/>
            <person name="Magnisalis V."/>
            <person name="Maru K."/>
            <person name="Matthews C."/>
            <person name="McCusker W."/>
            <person name="McDonough S."/>
            <person name="Mehta T."/>
            <person name="Meldrim J."/>
            <person name="Meneus L."/>
            <person name="Mihai O."/>
            <person name="Mihalev A."/>
            <person name="Mihova T."/>
            <person name="Mittelman R."/>
            <person name="Mlenga V."/>
            <person name="Montmayeur A."/>
            <person name="Mulrain L."/>
            <person name="Navidi A."/>
            <person name="Naylor J."/>
            <person name="Negash T."/>
            <person name="Nguyen T."/>
            <person name="Nguyen N."/>
            <person name="Nicol R."/>
            <person name="Norbu C."/>
            <person name="Norbu N."/>
            <person name="Novod N."/>
            <person name="O'Neill B."/>
            <person name="Osman S."/>
            <person name="Markiewicz E."/>
            <person name="Oyono O.L."/>
            <person name="Patti C."/>
            <person name="Phunkhang P."/>
            <person name="Pierre F."/>
            <person name="Priest M."/>
            <person name="Raghuraman S."/>
            <person name="Rege F."/>
            <person name="Reyes R."/>
            <person name="Rise C."/>
            <person name="Rogov P."/>
            <person name="Ross K."/>
            <person name="Ryan E."/>
            <person name="Settipalli S."/>
            <person name="Shea T."/>
            <person name="Sherpa N."/>
            <person name="Shi L."/>
            <person name="Shih D."/>
            <person name="Sparrow T."/>
            <person name="Spaulding J."/>
            <person name="Stalker J."/>
            <person name="Stange-Thomann N."/>
            <person name="Stavropoulos S."/>
            <person name="Stone C."/>
            <person name="Strader C."/>
            <person name="Tesfaye S."/>
            <person name="Thomson T."/>
            <person name="Thoulutsang Y."/>
            <person name="Thoulutsang D."/>
            <person name="Topham K."/>
            <person name="Topping I."/>
            <person name="Tsamla T."/>
            <person name="Vassiliev H."/>
            <person name="Vo A."/>
            <person name="Wangchuk T."/>
            <person name="Wangdi T."/>
            <person name="Weiand M."/>
            <person name="Wilkinson J."/>
            <person name="Wilson A."/>
            <person name="Yadav S."/>
            <person name="Young G."/>
            <person name="Yu Q."/>
            <person name="Zembek L."/>
            <person name="Zhong D."/>
            <person name="Zimmer A."/>
            <person name="Zwirko Z."/>
            <person name="Jaffe D.B."/>
            <person name="Alvarez P."/>
            <person name="Brockman W."/>
            <person name="Butler J."/>
            <person name="Chin C."/>
            <person name="Gnerre S."/>
            <person name="MacCallum I."/>
            <person name="Graves J.A."/>
            <person name="Ponting C.P."/>
            <person name="Breen M."/>
            <person name="Samollow P.B."/>
            <person name="Lander E.S."/>
            <person name="Lindblad-Toh K."/>
        </authorList>
    </citation>
    <scope>NUCLEOTIDE SEQUENCE [LARGE SCALE GENOMIC DNA]</scope>
</reference>
<sequence>MRKLQGQAPAGHVTLTHQESGFPQVSSLEEEEGGTSGVLAARFRESLTFKDVAVEFTWEEWRHLDPTQRALYRDVMLENYENLVSIGIPVSRPDLTFLLKRKDIWNQEEEVRTGISPGE</sequence>